<evidence type="ECO:0000259" key="3">
    <source>
        <dbReference type="Pfam" id="PF13731"/>
    </source>
</evidence>
<dbReference type="OrthoDB" id="2293554at2"/>
<dbReference type="InterPro" id="IPR027994">
    <property type="entry name" value="WxL_dom"/>
</dbReference>
<evidence type="ECO:0000313" key="5">
    <source>
        <dbReference type="Proteomes" id="UP000050961"/>
    </source>
</evidence>
<dbReference type="Proteomes" id="UP000050961">
    <property type="component" value="Unassembled WGS sequence"/>
</dbReference>
<organism evidence="4 5">
    <name type="scientific">Liquorilactobacillus sucicola DSM 21376 = JCM 15457</name>
    <dbReference type="NCBI Taxonomy" id="1423806"/>
    <lineage>
        <taxon>Bacteria</taxon>
        <taxon>Bacillati</taxon>
        <taxon>Bacillota</taxon>
        <taxon>Bacilli</taxon>
        <taxon>Lactobacillales</taxon>
        <taxon>Lactobacillaceae</taxon>
        <taxon>Liquorilactobacillus</taxon>
    </lineage>
</organism>
<dbReference type="EMBL" id="AYZF01000008">
    <property type="protein sequence ID" value="KRN06555.1"/>
    <property type="molecule type" value="Genomic_DNA"/>
</dbReference>
<accession>A0A023CZB1</accession>
<dbReference type="Pfam" id="PF13731">
    <property type="entry name" value="WxL"/>
    <property type="match status" value="1"/>
</dbReference>
<protein>
    <recommendedName>
        <fullName evidence="3">WxL domain-containing protein</fullName>
    </recommendedName>
</protein>
<sequence>MDIKKILVLSGITLSAAFALNIGNVQADNAGTTSSVPDTKAEFQVKAGDGDSDNNPTGLKFVNAPDLTFQGTNVKEIATKGATLNLANAQNPLQVEDYRGSDATTDWSINAQLSKFNNGNNSSLDGTITLYADKDSKTTAADDIKGASIGSASQQVWHSNGKERGVSTATATTNKGTELSIPQSTNVSAGTYSATINWTLSNTAAD</sequence>
<evidence type="ECO:0000313" key="4">
    <source>
        <dbReference type="EMBL" id="KRN06555.1"/>
    </source>
</evidence>
<evidence type="ECO:0000256" key="2">
    <source>
        <dbReference type="SAM" id="SignalP"/>
    </source>
</evidence>
<dbReference type="STRING" id="1423806.FD15_GL000102"/>
<gene>
    <name evidence="4" type="ORF">FD15_GL000102</name>
</gene>
<feature type="compositionally biased region" description="Polar residues" evidence="1">
    <location>
        <begin position="167"/>
        <end position="177"/>
    </location>
</feature>
<feature type="domain" description="WxL" evidence="3">
    <location>
        <begin position="57"/>
        <end position="203"/>
    </location>
</feature>
<keyword evidence="2" id="KW-0732">Signal</keyword>
<dbReference type="AlphaFoldDB" id="A0A023CZB1"/>
<reference evidence="4 5" key="1">
    <citation type="journal article" date="2015" name="Genome Announc.">
        <title>Expanding the biotechnology potential of lactobacilli through comparative genomics of 213 strains and associated genera.</title>
        <authorList>
            <person name="Sun Z."/>
            <person name="Harris H.M."/>
            <person name="McCann A."/>
            <person name="Guo C."/>
            <person name="Argimon S."/>
            <person name="Zhang W."/>
            <person name="Yang X."/>
            <person name="Jeffery I.B."/>
            <person name="Cooney J.C."/>
            <person name="Kagawa T.F."/>
            <person name="Liu W."/>
            <person name="Song Y."/>
            <person name="Salvetti E."/>
            <person name="Wrobel A."/>
            <person name="Rasinkangas P."/>
            <person name="Parkhill J."/>
            <person name="Rea M.C."/>
            <person name="O'Sullivan O."/>
            <person name="Ritari J."/>
            <person name="Douillard F.P."/>
            <person name="Paul Ross R."/>
            <person name="Yang R."/>
            <person name="Briner A.E."/>
            <person name="Felis G.E."/>
            <person name="de Vos W.M."/>
            <person name="Barrangou R."/>
            <person name="Klaenhammer T.R."/>
            <person name="Caufield P.W."/>
            <person name="Cui Y."/>
            <person name="Zhang H."/>
            <person name="O'Toole P.W."/>
        </authorList>
    </citation>
    <scope>NUCLEOTIDE SEQUENCE [LARGE SCALE GENOMIC DNA]</scope>
    <source>
        <strain evidence="4 5">DSM 21376</strain>
    </source>
</reference>
<evidence type="ECO:0000256" key="1">
    <source>
        <dbReference type="SAM" id="MobiDB-lite"/>
    </source>
</evidence>
<dbReference type="RefSeq" id="WP_034989666.1">
    <property type="nucleotide sequence ID" value="NZ_AYZF01000008.1"/>
</dbReference>
<feature type="region of interest" description="Disordered" evidence="1">
    <location>
        <begin position="152"/>
        <end position="177"/>
    </location>
</feature>
<feature type="chain" id="PRO_5009738628" description="WxL domain-containing protein" evidence="2">
    <location>
        <begin position="28"/>
        <end position="206"/>
    </location>
</feature>
<comment type="caution">
    <text evidence="4">The sequence shown here is derived from an EMBL/GenBank/DDBJ whole genome shotgun (WGS) entry which is preliminary data.</text>
</comment>
<proteinExistence type="predicted"/>
<feature type="signal peptide" evidence="2">
    <location>
        <begin position="1"/>
        <end position="27"/>
    </location>
</feature>
<name>A0A023CZB1_9LACO</name>
<dbReference type="PATRIC" id="fig|1423806.3.peg.105"/>
<keyword evidence="5" id="KW-1185">Reference proteome</keyword>